<reference evidence="4" key="1">
    <citation type="submission" date="2016-04" db="EMBL/GenBank/DDBJ databases">
        <authorList>
            <person name="Chen L."/>
            <person name="Zhuang W."/>
            <person name="Wang G."/>
        </authorList>
    </citation>
    <scope>NUCLEOTIDE SEQUENCE [LARGE SCALE GENOMIC DNA]</scope>
    <source>
        <strain evidence="4">208</strain>
    </source>
</reference>
<gene>
    <name evidence="3" type="ORF">A4R26_11970</name>
</gene>
<dbReference type="Pfam" id="PF02591">
    <property type="entry name" value="Zn_ribbon_9"/>
    <property type="match status" value="1"/>
</dbReference>
<keyword evidence="4" id="KW-1185">Reference proteome</keyword>
<dbReference type="AlphaFoldDB" id="A0A1V9GB34"/>
<dbReference type="InterPro" id="IPR003743">
    <property type="entry name" value="Zf-RING_7"/>
</dbReference>
<dbReference type="PANTHER" id="PTHR39082:SF1">
    <property type="entry name" value="SCAVENGER RECEPTOR CLASS A MEMBER 3"/>
    <property type="match status" value="1"/>
</dbReference>
<accession>A0A1V9GB34</accession>
<evidence type="ECO:0000259" key="2">
    <source>
        <dbReference type="Pfam" id="PF02591"/>
    </source>
</evidence>
<protein>
    <recommendedName>
        <fullName evidence="2">C4-type zinc ribbon domain-containing protein</fullName>
    </recommendedName>
</protein>
<evidence type="ECO:0000313" key="3">
    <source>
        <dbReference type="EMBL" id="OQP67764.1"/>
    </source>
</evidence>
<dbReference type="OrthoDB" id="9795058at2"/>
<comment type="caution">
    <text evidence="3">The sequence shown here is derived from an EMBL/GenBank/DDBJ whole genome shotgun (WGS) entry which is preliminary data.</text>
</comment>
<dbReference type="InterPro" id="IPR052376">
    <property type="entry name" value="Oxidative_Scav/Glycosyltrans"/>
</dbReference>
<feature type="coiled-coil region" evidence="1">
    <location>
        <begin position="40"/>
        <end position="178"/>
    </location>
</feature>
<sequence length="252" mass="29005">MANVKDYSVEEKLSSLVALQKIESKIDEIQILKGELPMEVSDLEDEIQGLHARQVRIEEEINGIQEFINQKKNLIKESEALIKKYEKQSENVKNSREFEAINKEIEMQQLEIKLAEKHIRDANEEIAEKVVVLDKAKKNIATKEGVLSTKKGELEKIIATNEKEEKAYNKQASEAREKVEERLLLSYDRIRKNYRNGLGVVPVERDACGGCFNAIPPQRQSEIRQRKKIIVCENCGRILVDRDLFDTVDVVK</sequence>
<keyword evidence="1" id="KW-0175">Coiled coil</keyword>
<feature type="domain" description="C4-type zinc ribbon" evidence="2">
    <location>
        <begin position="207"/>
        <end position="239"/>
    </location>
</feature>
<dbReference type="EMBL" id="LWBP01000013">
    <property type="protein sequence ID" value="OQP67764.1"/>
    <property type="molecule type" value="Genomic_DNA"/>
</dbReference>
<dbReference type="Proteomes" id="UP000192276">
    <property type="component" value="Unassembled WGS sequence"/>
</dbReference>
<dbReference type="STRING" id="550983.A4R26_11970"/>
<organism evidence="3 4">
    <name type="scientific">Niastella populi</name>
    <dbReference type="NCBI Taxonomy" id="550983"/>
    <lineage>
        <taxon>Bacteria</taxon>
        <taxon>Pseudomonadati</taxon>
        <taxon>Bacteroidota</taxon>
        <taxon>Chitinophagia</taxon>
        <taxon>Chitinophagales</taxon>
        <taxon>Chitinophagaceae</taxon>
        <taxon>Niastella</taxon>
    </lineage>
</organism>
<dbReference type="PANTHER" id="PTHR39082">
    <property type="entry name" value="PHOSPHOLIPASE C-BETA-2-RELATED"/>
    <property type="match status" value="1"/>
</dbReference>
<evidence type="ECO:0000256" key="1">
    <source>
        <dbReference type="SAM" id="Coils"/>
    </source>
</evidence>
<name>A0A1V9GB34_9BACT</name>
<dbReference type="RefSeq" id="WP_081161218.1">
    <property type="nucleotide sequence ID" value="NZ_LWBP01000013.1"/>
</dbReference>
<evidence type="ECO:0000313" key="4">
    <source>
        <dbReference type="Proteomes" id="UP000192276"/>
    </source>
</evidence>
<proteinExistence type="predicted"/>
<dbReference type="Gene3D" id="1.10.287.1490">
    <property type="match status" value="1"/>
</dbReference>